<dbReference type="EMBL" id="JALLPB020000178">
    <property type="protein sequence ID" value="KAL3815876.1"/>
    <property type="molecule type" value="Genomic_DNA"/>
</dbReference>
<dbReference type="Proteomes" id="UP001530377">
    <property type="component" value="Unassembled WGS sequence"/>
</dbReference>
<evidence type="ECO:0000313" key="2">
    <source>
        <dbReference type="Proteomes" id="UP001530377"/>
    </source>
</evidence>
<proteinExistence type="predicted"/>
<comment type="caution">
    <text evidence="1">The sequence shown here is derived from an EMBL/GenBank/DDBJ whole genome shotgun (WGS) entry which is preliminary data.</text>
</comment>
<name>A0ABD3RUD7_9STRA</name>
<protein>
    <submittedName>
        <fullName evidence="1">Uncharacterized protein</fullName>
    </submittedName>
</protein>
<accession>A0ABD3RUD7</accession>
<gene>
    <name evidence="1" type="ORF">ACHAXA_010266</name>
</gene>
<keyword evidence="2" id="KW-1185">Reference proteome</keyword>
<reference evidence="1 2" key="1">
    <citation type="submission" date="2024-10" db="EMBL/GenBank/DDBJ databases">
        <title>Updated reference genomes for cyclostephanoid diatoms.</title>
        <authorList>
            <person name="Roberts W.R."/>
            <person name="Alverson A.J."/>
        </authorList>
    </citation>
    <scope>NUCLEOTIDE SEQUENCE [LARGE SCALE GENOMIC DNA]</scope>
    <source>
        <strain evidence="1 2">AJA228-03</strain>
    </source>
</reference>
<organism evidence="1 2">
    <name type="scientific">Cyclostephanos tholiformis</name>
    <dbReference type="NCBI Taxonomy" id="382380"/>
    <lineage>
        <taxon>Eukaryota</taxon>
        <taxon>Sar</taxon>
        <taxon>Stramenopiles</taxon>
        <taxon>Ochrophyta</taxon>
        <taxon>Bacillariophyta</taxon>
        <taxon>Coscinodiscophyceae</taxon>
        <taxon>Thalassiosirophycidae</taxon>
        <taxon>Stephanodiscales</taxon>
        <taxon>Stephanodiscaceae</taxon>
        <taxon>Cyclostephanos</taxon>
    </lineage>
</organism>
<sequence>MLNPQLVGAKRRHEEGFELQMPDVELCEAFGCGHDPDGRVRPGRMNLLMMCEVAFFPPRWRDVSYRRGHCSLHAALTDARREDPSVPKCVAARAEGR</sequence>
<evidence type="ECO:0000313" key="1">
    <source>
        <dbReference type="EMBL" id="KAL3815876.1"/>
    </source>
</evidence>
<dbReference type="AlphaFoldDB" id="A0ABD3RUD7"/>